<feature type="domain" description="ABC transmembrane type-1" evidence="7">
    <location>
        <begin position="80"/>
        <end position="269"/>
    </location>
</feature>
<dbReference type="PANTHER" id="PTHR43386">
    <property type="entry name" value="OLIGOPEPTIDE TRANSPORT SYSTEM PERMEASE PROTEIN APPC"/>
    <property type="match status" value="1"/>
</dbReference>
<evidence type="ECO:0000313" key="8">
    <source>
        <dbReference type="EMBL" id="MBU5625359.1"/>
    </source>
</evidence>
<evidence type="ECO:0000256" key="1">
    <source>
        <dbReference type="ARBA" id="ARBA00004651"/>
    </source>
</evidence>
<dbReference type="Pfam" id="PF12911">
    <property type="entry name" value="OppC_N"/>
    <property type="match status" value="1"/>
</dbReference>
<feature type="transmembrane region" description="Helical" evidence="6">
    <location>
        <begin position="20"/>
        <end position="41"/>
    </location>
</feature>
<dbReference type="InterPro" id="IPR000515">
    <property type="entry name" value="MetI-like"/>
</dbReference>
<organism evidence="8 9">
    <name type="scientific">Dysosmobacter acutus</name>
    <dbReference type="NCBI Taxonomy" id="2841504"/>
    <lineage>
        <taxon>Bacteria</taxon>
        <taxon>Bacillati</taxon>
        <taxon>Bacillota</taxon>
        <taxon>Clostridia</taxon>
        <taxon>Eubacteriales</taxon>
        <taxon>Oscillospiraceae</taxon>
        <taxon>Dysosmobacter</taxon>
    </lineage>
</organism>
<comment type="subcellular location">
    <subcellularLocation>
        <location evidence="1 6">Cell membrane</location>
        <topology evidence="1 6">Multi-pass membrane protein</topology>
    </subcellularLocation>
</comment>
<proteinExistence type="inferred from homology"/>
<dbReference type="InterPro" id="IPR050366">
    <property type="entry name" value="BP-dependent_transpt_permease"/>
</dbReference>
<evidence type="ECO:0000313" key="9">
    <source>
        <dbReference type="Proteomes" id="UP000787672"/>
    </source>
</evidence>
<keyword evidence="2 6" id="KW-0813">Transport</keyword>
<dbReference type="EMBL" id="JAHLQN010000001">
    <property type="protein sequence ID" value="MBU5625359.1"/>
    <property type="molecule type" value="Genomic_DNA"/>
</dbReference>
<sequence>MKKQSNRLLQRARYLARPTHYVAAVILIVIVLCALFAGALAPMDPLKQDLRNCLSAPSLANLFGTDQLGRDILSRVIYGSRVSLLVCLASVLFAGVLGVLIGVMAGYFGGALDLVTCAVTDTQMSIPFFVLALTLASIFDPSLWSVILILSITSWPRYARMARSQAITLRSMDYVRAAVSMGASPGWILMKHIVPNVMGIITTLATTEAARMILLESALSFIGMGVPADSSSWGLMTSDGRAVLATAWWVATIPGLAIFITCASITILGDFMRRVLKME</sequence>
<evidence type="ECO:0000256" key="4">
    <source>
        <dbReference type="ARBA" id="ARBA00022989"/>
    </source>
</evidence>
<protein>
    <submittedName>
        <fullName evidence="8">ABC transporter permease</fullName>
    </submittedName>
</protein>
<evidence type="ECO:0000256" key="3">
    <source>
        <dbReference type="ARBA" id="ARBA00022692"/>
    </source>
</evidence>
<feature type="transmembrane region" description="Helical" evidence="6">
    <location>
        <begin position="128"/>
        <end position="153"/>
    </location>
</feature>
<evidence type="ECO:0000256" key="2">
    <source>
        <dbReference type="ARBA" id="ARBA00022448"/>
    </source>
</evidence>
<gene>
    <name evidence="8" type="ORF">KQI82_00220</name>
</gene>
<dbReference type="Pfam" id="PF00528">
    <property type="entry name" value="BPD_transp_1"/>
    <property type="match status" value="1"/>
</dbReference>
<keyword evidence="4 6" id="KW-1133">Transmembrane helix</keyword>
<name>A0ABS6F7S9_9FIRM</name>
<reference evidence="8 9" key="1">
    <citation type="submission" date="2021-06" db="EMBL/GenBank/DDBJ databases">
        <authorList>
            <person name="Sun Q."/>
            <person name="Li D."/>
        </authorList>
    </citation>
    <scope>NUCLEOTIDE SEQUENCE [LARGE SCALE GENOMIC DNA]</scope>
    <source>
        <strain evidence="8 9">MSJ-2</strain>
    </source>
</reference>
<comment type="similarity">
    <text evidence="6">Belongs to the binding-protein-dependent transport system permease family.</text>
</comment>
<keyword evidence="9" id="KW-1185">Reference proteome</keyword>
<keyword evidence="3 6" id="KW-0812">Transmembrane</keyword>
<accession>A0ABS6F7S9</accession>
<dbReference type="InterPro" id="IPR025966">
    <property type="entry name" value="OppC_N"/>
</dbReference>
<comment type="caution">
    <text evidence="8">The sequence shown here is derived from an EMBL/GenBank/DDBJ whole genome shotgun (WGS) entry which is preliminary data.</text>
</comment>
<keyword evidence="5 6" id="KW-0472">Membrane</keyword>
<evidence type="ECO:0000256" key="6">
    <source>
        <dbReference type="RuleBase" id="RU363032"/>
    </source>
</evidence>
<dbReference type="PROSITE" id="PS50928">
    <property type="entry name" value="ABC_TM1"/>
    <property type="match status" value="1"/>
</dbReference>
<dbReference type="PANTHER" id="PTHR43386:SF1">
    <property type="entry name" value="D,D-DIPEPTIDE TRANSPORT SYSTEM PERMEASE PROTEIN DDPC-RELATED"/>
    <property type="match status" value="1"/>
</dbReference>
<feature type="transmembrane region" description="Helical" evidence="6">
    <location>
        <begin position="82"/>
        <end position="108"/>
    </location>
</feature>
<feature type="transmembrane region" description="Helical" evidence="6">
    <location>
        <begin position="246"/>
        <end position="268"/>
    </location>
</feature>
<dbReference type="Proteomes" id="UP000787672">
    <property type="component" value="Unassembled WGS sequence"/>
</dbReference>
<evidence type="ECO:0000259" key="7">
    <source>
        <dbReference type="PROSITE" id="PS50928"/>
    </source>
</evidence>
<evidence type="ECO:0000256" key="5">
    <source>
        <dbReference type="ARBA" id="ARBA00023136"/>
    </source>
</evidence>
<dbReference type="RefSeq" id="WP_216557036.1">
    <property type="nucleotide sequence ID" value="NZ_JAHLQN010000001.1"/>
</dbReference>
<dbReference type="CDD" id="cd06261">
    <property type="entry name" value="TM_PBP2"/>
    <property type="match status" value="1"/>
</dbReference>